<organism evidence="2 3">
    <name type="scientific">Mycobacterium asiaticum</name>
    <dbReference type="NCBI Taxonomy" id="1790"/>
    <lineage>
        <taxon>Bacteria</taxon>
        <taxon>Bacillati</taxon>
        <taxon>Actinomycetota</taxon>
        <taxon>Actinomycetes</taxon>
        <taxon>Mycobacteriales</taxon>
        <taxon>Mycobacteriaceae</taxon>
        <taxon>Mycobacterium</taxon>
    </lineage>
</organism>
<name>A0A1A3P816_MYCAS</name>
<dbReference type="Proteomes" id="UP000093928">
    <property type="component" value="Unassembled WGS sequence"/>
</dbReference>
<dbReference type="AlphaFoldDB" id="A0A1A3P816"/>
<feature type="region of interest" description="Disordered" evidence="1">
    <location>
        <begin position="1"/>
        <end position="81"/>
    </location>
</feature>
<sequence length="81" mass="7989">MQLKLGFETALLPDKSAVRPPRTLQVPPGNADRRPIGENMRLLCGPAAASGSGGAQASGSPGSTDASDAAGGNEPTCALSA</sequence>
<evidence type="ECO:0000313" key="2">
    <source>
        <dbReference type="EMBL" id="OBK29810.1"/>
    </source>
</evidence>
<accession>A0A1A3P816</accession>
<protein>
    <submittedName>
        <fullName evidence="2">Uncharacterized protein</fullName>
    </submittedName>
</protein>
<dbReference type="EMBL" id="LZLS01000043">
    <property type="protein sequence ID" value="OBK29810.1"/>
    <property type="molecule type" value="Genomic_DNA"/>
</dbReference>
<proteinExistence type="predicted"/>
<comment type="caution">
    <text evidence="2">The sequence shown here is derived from an EMBL/GenBank/DDBJ whole genome shotgun (WGS) entry which is preliminary data.</text>
</comment>
<evidence type="ECO:0000256" key="1">
    <source>
        <dbReference type="SAM" id="MobiDB-lite"/>
    </source>
</evidence>
<evidence type="ECO:0000313" key="3">
    <source>
        <dbReference type="Proteomes" id="UP000093928"/>
    </source>
</evidence>
<reference evidence="2 3" key="1">
    <citation type="submission" date="2016-06" db="EMBL/GenBank/DDBJ databases">
        <authorList>
            <person name="Kjaerup R.B."/>
            <person name="Dalgaard T.S."/>
            <person name="Juul-Madsen H.R."/>
        </authorList>
    </citation>
    <scope>NUCLEOTIDE SEQUENCE [LARGE SCALE GENOMIC DNA]</scope>
    <source>
        <strain evidence="2 3">1165133.8</strain>
    </source>
</reference>
<gene>
    <name evidence="2" type="ORF">A5634_17285</name>
</gene>